<dbReference type="SUPFAM" id="SSF109854">
    <property type="entry name" value="DinB/YfiT-like putative metalloenzymes"/>
    <property type="match status" value="1"/>
</dbReference>
<evidence type="ECO:0000313" key="4">
    <source>
        <dbReference type="EMBL" id="MDQ0147413.1"/>
    </source>
</evidence>
<keyword evidence="5" id="KW-1185">Reference proteome</keyword>
<gene>
    <name evidence="4" type="ORF">J2T23_003324</name>
</gene>
<dbReference type="Proteomes" id="UP001239267">
    <property type="component" value="Unassembled WGS sequence"/>
</dbReference>
<dbReference type="RefSeq" id="WP_307361726.1">
    <property type="nucleotide sequence ID" value="NZ_JAUSTB010000013.1"/>
</dbReference>
<dbReference type="Gene3D" id="3.30.1050.20">
    <property type="match status" value="1"/>
</dbReference>
<name>A0AAJ1SX11_9MICC</name>
<sequence length="258" mass="28083">MVARHDQATDPVLLDGLLQARRGTAFFARKLNELSDAELDGDSLLPGWTRRHVVAHVGYNARAIARLVEWAATGVETPMYPSVEVRNHEIDFGATLSPIALRNLFDHSAVHLNVEWRDLPADNWHHKVKTVQGRTVPAEETVWMRTREVWVHAVDLDNGATFKDIPAPVLERLLTDITGAWHTRGTDKDLVVEVTGQPSPLIFGDTSSASPTVVSGSLAAIAQWATGRGTDGTTAQRPTMEGGDGESVTPAPPAPAWI</sequence>
<dbReference type="NCBIfam" id="TIGR03083">
    <property type="entry name" value="maleylpyruvate isomerase family mycothiol-dependent enzyme"/>
    <property type="match status" value="1"/>
</dbReference>
<dbReference type="EC" id="5.2.1.4" evidence="4"/>
<dbReference type="Pfam" id="PF07398">
    <property type="entry name" value="MDMPI_C"/>
    <property type="match status" value="1"/>
</dbReference>
<accession>A0AAJ1SX11</accession>
<reference evidence="4 5" key="1">
    <citation type="submission" date="2023-07" db="EMBL/GenBank/DDBJ databases">
        <title>Sorghum-associated microbial communities from plants grown in Nebraska, USA.</title>
        <authorList>
            <person name="Schachtman D."/>
        </authorList>
    </citation>
    <scope>NUCLEOTIDE SEQUENCE [LARGE SCALE GENOMIC DNA]</scope>
    <source>
        <strain evidence="4 5">DS1001</strain>
    </source>
</reference>
<dbReference type="SUPFAM" id="SSF55718">
    <property type="entry name" value="SCP-like"/>
    <property type="match status" value="1"/>
</dbReference>
<evidence type="ECO:0000259" key="3">
    <source>
        <dbReference type="Pfam" id="PF11716"/>
    </source>
</evidence>
<dbReference type="InterPro" id="IPR017517">
    <property type="entry name" value="Maleyloyr_isom"/>
</dbReference>
<feature type="domain" description="MDMPI C-terminal" evidence="2">
    <location>
        <begin position="164"/>
        <end position="242"/>
    </location>
</feature>
<dbReference type="AlphaFoldDB" id="A0AAJ1SX11"/>
<dbReference type="InterPro" id="IPR034660">
    <property type="entry name" value="DinB/YfiT-like"/>
</dbReference>
<evidence type="ECO:0000313" key="5">
    <source>
        <dbReference type="Proteomes" id="UP001239267"/>
    </source>
</evidence>
<keyword evidence="4" id="KW-0413">Isomerase</keyword>
<dbReference type="GO" id="GO:0050077">
    <property type="term" value="F:maleylpyruvate isomerase activity"/>
    <property type="evidence" value="ECO:0007669"/>
    <property type="project" value="UniProtKB-EC"/>
</dbReference>
<comment type="caution">
    <text evidence="4">The sequence shown here is derived from an EMBL/GenBank/DDBJ whole genome shotgun (WGS) entry which is preliminary data.</text>
</comment>
<feature type="domain" description="Mycothiol-dependent maleylpyruvate isomerase metal-binding" evidence="3">
    <location>
        <begin position="21"/>
        <end position="156"/>
    </location>
</feature>
<dbReference type="InterPro" id="IPR036527">
    <property type="entry name" value="SCP2_sterol-bd_dom_sf"/>
</dbReference>
<proteinExistence type="predicted"/>
<organism evidence="4 5">
    <name type="scientific">Pseudarthrobacter niigatensis</name>
    <dbReference type="NCBI Taxonomy" id="369935"/>
    <lineage>
        <taxon>Bacteria</taxon>
        <taxon>Bacillati</taxon>
        <taxon>Actinomycetota</taxon>
        <taxon>Actinomycetes</taxon>
        <taxon>Micrococcales</taxon>
        <taxon>Micrococcaceae</taxon>
        <taxon>Pseudarthrobacter</taxon>
    </lineage>
</organism>
<protein>
    <submittedName>
        <fullName evidence="4">Maleylpyruvate isomerase</fullName>
        <ecNumber evidence="4">5.2.1.4</ecNumber>
    </submittedName>
</protein>
<dbReference type="GO" id="GO:0046872">
    <property type="term" value="F:metal ion binding"/>
    <property type="evidence" value="ECO:0007669"/>
    <property type="project" value="InterPro"/>
</dbReference>
<feature type="region of interest" description="Disordered" evidence="1">
    <location>
        <begin position="226"/>
        <end position="258"/>
    </location>
</feature>
<evidence type="ECO:0000259" key="2">
    <source>
        <dbReference type="Pfam" id="PF07398"/>
    </source>
</evidence>
<dbReference type="InterPro" id="IPR010872">
    <property type="entry name" value="MDMPI_C-term_domain"/>
</dbReference>
<evidence type="ECO:0000256" key="1">
    <source>
        <dbReference type="SAM" id="MobiDB-lite"/>
    </source>
</evidence>
<dbReference type="Gene3D" id="1.20.120.450">
    <property type="entry name" value="dinb family like domain"/>
    <property type="match status" value="1"/>
</dbReference>
<dbReference type="Pfam" id="PF11716">
    <property type="entry name" value="MDMPI_N"/>
    <property type="match status" value="1"/>
</dbReference>
<dbReference type="EMBL" id="JAUSTB010000013">
    <property type="protein sequence ID" value="MDQ0147413.1"/>
    <property type="molecule type" value="Genomic_DNA"/>
</dbReference>
<dbReference type="InterPro" id="IPR024344">
    <property type="entry name" value="MDMPI_metal-binding"/>
</dbReference>